<dbReference type="Pfam" id="PF17785">
    <property type="entry name" value="PUA_3"/>
    <property type="match status" value="1"/>
</dbReference>
<dbReference type="InterPro" id="IPR019614">
    <property type="entry name" value="SAM-dep_methyl-trfase"/>
</dbReference>
<keyword evidence="4 10" id="KW-0489">Methyltransferase</keyword>
<dbReference type="CDD" id="cd02440">
    <property type="entry name" value="AdoMet_MTases"/>
    <property type="match status" value="1"/>
</dbReference>
<dbReference type="SUPFAM" id="SSF53335">
    <property type="entry name" value="S-adenosyl-L-methionine-dependent methyltransferases"/>
    <property type="match status" value="1"/>
</dbReference>
<dbReference type="GO" id="GO:0032259">
    <property type="term" value="P:methylation"/>
    <property type="evidence" value="ECO:0007669"/>
    <property type="project" value="UniProtKB-KW"/>
</dbReference>
<gene>
    <name evidence="10" type="ORF">H8S44_06860</name>
</gene>
<dbReference type="PANTHER" id="PTHR42873">
    <property type="entry name" value="RIBOSOMAL RNA LARGE SUBUNIT METHYLTRANSFERASE"/>
    <property type="match status" value="1"/>
</dbReference>
<evidence type="ECO:0000256" key="5">
    <source>
        <dbReference type="ARBA" id="ARBA00022679"/>
    </source>
</evidence>
<dbReference type="Gene3D" id="3.30.750.80">
    <property type="entry name" value="RNA methyltransferase domain (HRMD) like"/>
    <property type="match status" value="1"/>
</dbReference>
<keyword evidence="3" id="KW-0698">rRNA processing</keyword>
<dbReference type="GO" id="GO:0008168">
    <property type="term" value="F:methyltransferase activity"/>
    <property type="evidence" value="ECO:0007669"/>
    <property type="project" value="UniProtKB-KW"/>
</dbReference>
<evidence type="ECO:0000256" key="7">
    <source>
        <dbReference type="ARBA" id="ARBA00022884"/>
    </source>
</evidence>
<dbReference type="InterPro" id="IPR041532">
    <property type="entry name" value="RlmI-like_PUA"/>
</dbReference>
<evidence type="ECO:0000256" key="2">
    <source>
        <dbReference type="ARBA" id="ARBA00022490"/>
    </source>
</evidence>
<comment type="caution">
    <text evidence="10">The sequence shown here is derived from an EMBL/GenBank/DDBJ whole genome shotgun (WGS) entry which is preliminary data.</text>
</comment>
<dbReference type="CDD" id="cd21153">
    <property type="entry name" value="PUA_RlmI"/>
    <property type="match status" value="1"/>
</dbReference>
<organism evidence="10 11">
    <name type="scientific">Anaerosacchariphilus hominis</name>
    <dbReference type="NCBI Taxonomy" id="2763017"/>
    <lineage>
        <taxon>Bacteria</taxon>
        <taxon>Bacillati</taxon>
        <taxon>Bacillota</taxon>
        <taxon>Clostridia</taxon>
        <taxon>Lachnospirales</taxon>
        <taxon>Lachnospiraceae</taxon>
        <taxon>Anaerosacchariphilus</taxon>
    </lineage>
</organism>
<dbReference type="GO" id="GO:0005737">
    <property type="term" value="C:cytoplasm"/>
    <property type="evidence" value="ECO:0007669"/>
    <property type="project" value="UniProtKB-SubCell"/>
</dbReference>
<dbReference type="Proteomes" id="UP000649345">
    <property type="component" value="Unassembled WGS sequence"/>
</dbReference>
<dbReference type="PANTHER" id="PTHR42873:SF1">
    <property type="entry name" value="S-ADENOSYLMETHIONINE-DEPENDENT METHYLTRANSFERASE DOMAIN-CONTAINING PROTEIN"/>
    <property type="match status" value="1"/>
</dbReference>
<dbReference type="SMART" id="SM00359">
    <property type="entry name" value="PUA"/>
    <property type="match status" value="1"/>
</dbReference>
<reference evidence="10" key="1">
    <citation type="submission" date="2020-08" db="EMBL/GenBank/DDBJ databases">
        <title>Genome public.</title>
        <authorList>
            <person name="Liu C."/>
            <person name="Sun Q."/>
        </authorList>
    </citation>
    <scope>NUCLEOTIDE SEQUENCE</scope>
    <source>
        <strain evidence="10">NSJ-68</strain>
    </source>
</reference>
<dbReference type="SUPFAM" id="SSF88697">
    <property type="entry name" value="PUA domain-like"/>
    <property type="match status" value="1"/>
</dbReference>
<proteinExistence type="inferred from homology"/>
<dbReference type="RefSeq" id="WP_186871840.1">
    <property type="nucleotide sequence ID" value="NZ_JACOOR010000003.1"/>
</dbReference>
<keyword evidence="2" id="KW-0963">Cytoplasm</keyword>
<evidence type="ECO:0000256" key="8">
    <source>
        <dbReference type="ARBA" id="ARBA00038091"/>
    </source>
</evidence>
<evidence type="ECO:0000256" key="4">
    <source>
        <dbReference type="ARBA" id="ARBA00022603"/>
    </source>
</evidence>
<dbReference type="Gene3D" id="2.30.130.10">
    <property type="entry name" value="PUA domain"/>
    <property type="match status" value="1"/>
</dbReference>
<keyword evidence="6" id="KW-0949">S-adenosyl-L-methionine</keyword>
<dbReference type="PROSITE" id="PS50890">
    <property type="entry name" value="PUA"/>
    <property type="match status" value="1"/>
</dbReference>
<evidence type="ECO:0000313" key="10">
    <source>
        <dbReference type="EMBL" id="MBC5659488.1"/>
    </source>
</evidence>
<evidence type="ECO:0000313" key="11">
    <source>
        <dbReference type="Proteomes" id="UP000649345"/>
    </source>
</evidence>
<dbReference type="Pfam" id="PF10672">
    <property type="entry name" value="Methyltrans_SAM"/>
    <property type="match status" value="1"/>
</dbReference>
<dbReference type="InterPro" id="IPR029063">
    <property type="entry name" value="SAM-dependent_MTases_sf"/>
</dbReference>
<evidence type="ECO:0000259" key="9">
    <source>
        <dbReference type="SMART" id="SM00359"/>
    </source>
</evidence>
<dbReference type="GO" id="GO:0003723">
    <property type="term" value="F:RNA binding"/>
    <property type="evidence" value="ECO:0007669"/>
    <property type="project" value="UniProtKB-KW"/>
</dbReference>
<dbReference type="CDD" id="cd11572">
    <property type="entry name" value="RlmI_M_like"/>
    <property type="match status" value="1"/>
</dbReference>
<accession>A0A923LBZ0</accession>
<dbReference type="AlphaFoldDB" id="A0A923LBZ0"/>
<evidence type="ECO:0000256" key="3">
    <source>
        <dbReference type="ARBA" id="ARBA00022552"/>
    </source>
</evidence>
<protein>
    <submittedName>
        <fullName evidence="10">Class I SAM-dependent rRNA methyltransferase</fullName>
    </submittedName>
</protein>
<keyword evidence="11" id="KW-1185">Reference proteome</keyword>
<keyword evidence="5" id="KW-0808">Transferase</keyword>
<dbReference type="EMBL" id="JACOOR010000003">
    <property type="protein sequence ID" value="MBC5659488.1"/>
    <property type="molecule type" value="Genomic_DNA"/>
</dbReference>
<feature type="domain" description="PUA" evidence="9">
    <location>
        <begin position="4"/>
        <end position="89"/>
    </location>
</feature>
<evidence type="ECO:0000256" key="6">
    <source>
        <dbReference type="ARBA" id="ARBA00022691"/>
    </source>
</evidence>
<sequence length="400" mass="45261">MEYAIATLKKGEGRALKAGGAWIYDNEIESVMGHFEDGDLVIVRDFDGYGLGKGFINRHSKIRVRMMTRNPEQEIDREFLHNRVKTAWEYRKKTVDTSSCRVIFGEADWIPGMVVDKFSDVLVVQALALGIDRMKETIIEELKDVLAEDGVEIRGIYERSDAKEREKEGMERVKGFIGEPFDTNVEIVENGVRYLVDVKDGQKTGFFLDQKYNRLAIQKLCKDARVLDCFTHTGSFALNAGLAGAKEVIGVDASELGVHQADLNAKLNGLENTVRFTCADVFDLLPELEKKGEKFDVVILDPPAFTKSRNSVKNATKGYREINMRGLKLVKDGGFLATCSCSHFMSYELFTQTIAQAAKSVHKRIRQVEYRTQAPDHPILWAADESYYLKFIIFQVVDEK</sequence>
<dbReference type="InterPro" id="IPR015947">
    <property type="entry name" value="PUA-like_sf"/>
</dbReference>
<keyword evidence="7" id="KW-0694">RNA-binding</keyword>
<name>A0A923LBZ0_9FIRM</name>
<dbReference type="GO" id="GO:0006364">
    <property type="term" value="P:rRNA processing"/>
    <property type="evidence" value="ECO:0007669"/>
    <property type="project" value="UniProtKB-KW"/>
</dbReference>
<evidence type="ECO:0000256" key="1">
    <source>
        <dbReference type="ARBA" id="ARBA00004496"/>
    </source>
</evidence>
<dbReference type="Gene3D" id="3.40.50.150">
    <property type="entry name" value="Vaccinia Virus protein VP39"/>
    <property type="match status" value="1"/>
</dbReference>
<comment type="similarity">
    <text evidence="8">Belongs to the methyltransferase superfamily. RlmI family.</text>
</comment>
<comment type="subcellular location">
    <subcellularLocation>
        <location evidence="1">Cytoplasm</location>
    </subcellularLocation>
</comment>
<dbReference type="InterPro" id="IPR036974">
    <property type="entry name" value="PUA_sf"/>
</dbReference>
<dbReference type="InterPro" id="IPR002478">
    <property type="entry name" value="PUA"/>
</dbReference>